<dbReference type="AlphaFoldDB" id="A0A1H6CKR7"/>
<proteinExistence type="predicted"/>
<feature type="transmembrane region" description="Helical" evidence="1">
    <location>
        <begin position="20"/>
        <end position="40"/>
    </location>
</feature>
<organism evidence="2 3">
    <name type="scientific">Thermomonospora echinospora</name>
    <dbReference type="NCBI Taxonomy" id="1992"/>
    <lineage>
        <taxon>Bacteria</taxon>
        <taxon>Bacillati</taxon>
        <taxon>Actinomycetota</taxon>
        <taxon>Actinomycetes</taxon>
        <taxon>Streptosporangiales</taxon>
        <taxon>Thermomonosporaceae</taxon>
        <taxon>Thermomonospora</taxon>
    </lineage>
</organism>
<protein>
    <recommendedName>
        <fullName evidence="4">ABC-2 type transport system permease protein</fullName>
    </recommendedName>
</protein>
<feature type="transmembrane region" description="Helical" evidence="1">
    <location>
        <begin position="116"/>
        <end position="139"/>
    </location>
</feature>
<feature type="transmembrane region" description="Helical" evidence="1">
    <location>
        <begin position="89"/>
        <end position="110"/>
    </location>
</feature>
<dbReference type="Proteomes" id="UP000236723">
    <property type="component" value="Unassembled WGS sequence"/>
</dbReference>
<keyword evidence="1" id="KW-0812">Transmembrane</keyword>
<evidence type="ECO:0008006" key="4">
    <source>
        <dbReference type="Google" id="ProtNLM"/>
    </source>
</evidence>
<reference evidence="3" key="1">
    <citation type="submission" date="2016-10" db="EMBL/GenBank/DDBJ databases">
        <authorList>
            <person name="Varghese N."/>
            <person name="Submissions S."/>
        </authorList>
    </citation>
    <scope>NUCLEOTIDE SEQUENCE [LARGE SCALE GENOMIC DNA]</scope>
    <source>
        <strain evidence="3">DSM 43163</strain>
    </source>
</reference>
<keyword evidence="1" id="KW-1133">Transmembrane helix</keyword>
<feature type="transmembrane region" description="Helical" evidence="1">
    <location>
        <begin position="189"/>
        <end position="206"/>
    </location>
</feature>
<keyword evidence="3" id="KW-1185">Reference proteome</keyword>
<feature type="transmembrane region" description="Helical" evidence="1">
    <location>
        <begin position="151"/>
        <end position="169"/>
    </location>
</feature>
<dbReference type="RefSeq" id="WP_103939792.1">
    <property type="nucleotide sequence ID" value="NZ_FNVO01000010.1"/>
</dbReference>
<name>A0A1H6CKR7_9ACTN</name>
<feature type="transmembrane region" description="Helical" evidence="1">
    <location>
        <begin position="52"/>
        <end position="68"/>
    </location>
</feature>
<evidence type="ECO:0000256" key="1">
    <source>
        <dbReference type="SAM" id="Phobius"/>
    </source>
</evidence>
<evidence type="ECO:0000313" key="2">
    <source>
        <dbReference type="EMBL" id="SEG73046.1"/>
    </source>
</evidence>
<sequence length="230" mass="23627">MRRETVVRALLRPAARCLPWTALAAGGGLGLVLVAVPGLFSPDIGVDAVVNLLRMAALGGALAIAFVFDDPARHTVAVLPVPRPLRQGLRVALLLPPVAVWWAVVLGVAAAGTDDVALPVGALTGEAAALCALAVGLAAGAVRFTALTAPGPAAAGTLLALFVAATVLADDVPLLVPFGDDRWESAHRLWTVLLLLASAAWVVCALEPRRRLTPARAQPPVIVRTGRSGR</sequence>
<accession>A0A1H6CKR7</accession>
<dbReference type="EMBL" id="FNVO01000010">
    <property type="protein sequence ID" value="SEG73046.1"/>
    <property type="molecule type" value="Genomic_DNA"/>
</dbReference>
<gene>
    <name evidence="2" type="ORF">SAMN04489712_11065</name>
</gene>
<evidence type="ECO:0000313" key="3">
    <source>
        <dbReference type="Proteomes" id="UP000236723"/>
    </source>
</evidence>
<keyword evidence="1" id="KW-0472">Membrane</keyword>